<reference evidence="2" key="1">
    <citation type="submission" date="2015-04" db="UniProtKB">
        <authorList>
            <consortium name="EnsemblPlants"/>
        </authorList>
    </citation>
    <scope>IDENTIFICATION</scope>
</reference>
<dbReference type="HOGENOM" id="CLU_1542544_0_0_1"/>
<dbReference type="AlphaFoldDB" id="A0A0E0JLX6"/>
<evidence type="ECO:0000313" key="3">
    <source>
        <dbReference type="Proteomes" id="UP000026962"/>
    </source>
</evidence>
<evidence type="ECO:0000313" key="2">
    <source>
        <dbReference type="EnsemblPlants" id="OPUNC01G25050.1"/>
    </source>
</evidence>
<feature type="region of interest" description="Disordered" evidence="1">
    <location>
        <begin position="82"/>
        <end position="123"/>
    </location>
</feature>
<dbReference type="EnsemblPlants" id="OPUNC01G25050.1">
    <property type="protein sequence ID" value="OPUNC01G25050.1"/>
    <property type="gene ID" value="OPUNC01G25050"/>
</dbReference>
<keyword evidence="3" id="KW-1185">Reference proteome</keyword>
<dbReference type="Gramene" id="OPUNC01G25050.1">
    <property type="protein sequence ID" value="OPUNC01G25050.1"/>
    <property type="gene ID" value="OPUNC01G25050"/>
</dbReference>
<reference evidence="2" key="2">
    <citation type="submission" date="2018-05" db="EMBL/GenBank/DDBJ databases">
        <title>OpunRS2 (Oryza punctata Reference Sequence Version 2).</title>
        <authorList>
            <person name="Zhang J."/>
            <person name="Kudrna D."/>
            <person name="Lee S."/>
            <person name="Talag J."/>
            <person name="Welchert J."/>
            <person name="Wing R.A."/>
        </authorList>
    </citation>
    <scope>NUCLEOTIDE SEQUENCE [LARGE SCALE GENOMIC DNA]</scope>
</reference>
<dbReference type="Proteomes" id="UP000026962">
    <property type="component" value="Chromosome 1"/>
</dbReference>
<name>A0A0E0JLX6_ORYPU</name>
<proteinExistence type="predicted"/>
<accession>A0A0E0JLX6</accession>
<evidence type="ECO:0000256" key="1">
    <source>
        <dbReference type="SAM" id="MobiDB-lite"/>
    </source>
</evidence>
<feature type="compositionally biased region" description="Acidic residues" evidence="1">
    <location>
        <begin position="1"/>
        <end position="10"/>
    </location>
</feature>
<protein>
    <submittedName>
        <fullName evidence="2">Uncharacterized protein</fullName>
    </submittedName>
</protein>
<sequence>MGAVDKDDEELRGVGGGRAWLCQPPGRAKRLDTPARPLELDAPPPNALSSADLPTTRRSWGFLYGFKKPLRSSIVRLACELDGGSGAWSSGEEETKRQRSEDRRRPKKRGEDEGVGWAKNRGQRRKSIPVATWAGTLHRGLQCASVFTRLLQILRSPSRGGLDWKMSVPDNTLS</sequence>
<feature type="compositionally biased region" description="Basic and acidic residues" evidence="1">
    <location>
        <begin position="93"/>
        <end position="112"/>
    </location>
</feature>
<organism evidence="2">
    <name type="scientific">Oryza punctata</name>
    <name type="common">Red rice</name>
    <dbReference type="NCBI Taxonomy" id="4537"/>
    <lineage>
        <taxon>Eukaryota</taxon>
        <taxon>Viridiplantae</taxon>
        <taxon>Streptophyta</taxon>
        <taxon>Embryophyta</taxon>
        <taxon>Tracheophyta</taxon>
        <taxon>Spermatophyta</taxon>
        <taxon>Magnoliopsida</taxon>
        <taxon>Liliopsida</taxon>
        <taxon>Poales</taxon>
        <taxon>Poaceae</taxon>
        <taxon>BOP clade</taxon>
        <taxon>Oryzoideae</taxon>
        <taxon>Oryzeae</taxon>
        <taxon>Oryzinae</taxon>
        <taxon>Oryza</taxon>
    </lineage>
</organism>
<feature type="region of interest" description="Disordered" evidence="1">
    <location>
        <begin position="1"/>
        <end position="53"/>
    </location>
</feature>